<accession>A0ABR9IY70</accession>
<dbReference type="InterPro" id="IPR013094">
    <property type="entry name" value="AB_hydrolase_3"/>
</dbReference>
<dbReference type="PROSITE" id="PS01173">
    <property type="entry name" value="LIPASE_GDXG_HIS"/>
    <property type="match status" value="1"/>
</dbReference>
<dbReference type="SUPFAM" id="SSF53474">
    <property type="entry name" value="alpha/beta-Hydrolases"/>
    <property type="match status" value="1"/>
</dbReference>
<proteinExistence type="inferred from homology"/>
<evidence type="ECO:0000259" key="4">
    <source>
        <dbReference type="Pfam" id="PF07859"/>
    </source>
</evidence>
<dbReference type="InterPro" id="IPR050300">
    <property type="entry name" value="GDXG_lipolytic_enzyme"/>
</dbReference>
<dbReference type="PANTHER" id="PTHR48081:SF8">
    <property type="entry name" value="ALPHA_BETA HYDROLASE FOLD-3 DOMAIN-CONTAINING PROTEIN-RELATED"/>
    <property type="match status" value="1"/>
</dbReference>
<dbReference type="InterPro" id="IPR002168">
    <property type="entry name" value="Lipase_GDXG_HIS_AS"/>
</dbReference>
<dbReference type="Pfam" id="PF07859">
    <property type="entry name" value="Abhydrolase_3"/>
    <property type="match status" value="1"/>
</dbReference>
<dbReference type="InterPro" id="IPR033140">
    <property type="entry name" value="Lipase_GDXG_put_SER_AS"/>
</dbReference>
<evidence type="ECO:0000256" key="2">
    <source>
        <dbReference type="ARBA" id="ARBA00022801"/>
    </source>
</evidence>
<dbReference type="InterPro" id="IPR029058">
    <property type="entry name" value="AB_hydrolase_fold"/>
</dbReference>
<dbReference type="Proteomes" id="UP000620262">
    <property type="component" value="Unassembled WGS sequence"/>
</dbReference>
<dbReference type="PROSITE" id="PS01174">
    <property type="entry name" value="LIPASE_GDXG_SER"/>
    <property type="match status" value="1"/>
</dbReference>
<feature type="active site" evidence="3">
    <location>
        <position position="167"/>
    </location>
</feature>
<reference evidence="5 6" key="1">
    <citation type="submission" date="2020-10" db="EMBL/GenBank/DDBJ databases">
        <title>Sequencing the genomes of 1000 actinobacteria strains.</title>
        <authorList>
            <person name="Klenk H.-P."/>
        </authorList>
    </citation>
    <scope>NUCLEOTIDE SEQUENCE [LARGE SCALE GENOMIC DNA]</scope>
    <source>
        <strain evidence="5 6">DSM 7307</strain>
    </source>
</reference>
<organism evidence="5 6">
    <name type="scientific">Rhizobium viscosum</name>
    <name type="common">Arthrobacter viscosus</name>
    <dbReference type="NCBI Taxonomy" id="1673"/>
    <lineage>
        <taxon>Bacteria</taxon>
        <taxon>Pseudomonadati</taxon>
        <taxon>Pseudomonadota</taxon>
        <taxon>Alphaproteobacteria</taxon>
        <taxon>Hyphomicrobiales</taxon>
        <taxon>Rhizobiaceae</taxon>
        <taxon>Rhizobium/Agrobacterium group</taxon>
        <taxon>Rhizobium</taxon>
    </lineage>
</organism>
<dbReference type="GO" id="GO:0016787">
    <property type="term" value="F:hydrolase activity"/>
    <property type="evidence" value="ECO:0007669"/>
    <property type="project" value="UniProtKB-KW"/>
</dbReference>
<dbReference type="Gene3D" id="3.40.50.1820">
    <property type="entry name" value="alpha/beta hydrolase"/>
    <property type="match status" value="1"/>
</dbReference>
<gene>
    <name evidence="5" type="ORF">H4W29_005431</name>
</gene>
<protein>
    <submittedName>
        <fullName evidence="5">Acetyl esterase</fullName>
        <ecNumber evidence="5">3.1.1.-</ecNumber>
    </submittedName>
</protein>
<evidence type="ECO:0000313" key="5">
    <source>
        <dbReference type="EMBL" id="MBE1508186.1"/>
    </source>
</evidence>
<dbReference type="EC" id="3.1.1.-" evidence="5"/>
<name>A0ABR9IY70_RHIVS</name>
<evidence type="ECO:0000256" key="3">
    <source>
        <dbReference type="PROSITE-ProRule" id="PRU10038"/>
    </source>
</evidence>
<evidence type="ECO:0000313" key="6">
    <source>
        <dbReference type="Proteomes" id="UP000620262"/>
    </source>
</evidence>
<dbReference type="EMBL" id="JADBEC010000002">
    <property type="protein sequence ID" value="MBE1508186.1"/>
    <property type="molecule type" value="Genomic_DNA"/>
</dbReference>
<comment type="caution">
    <text evidence="5">The sequence shown here is derived from an EMBL/GenBank/DDBJ whole genome shotgun (WGS) entry which is preliminary data.</text>
</comment>
<evidence type="ECO:0000256" key="1">
    <source>
        <dbReference type="ARBA" id="ARBA00010515"/>
    </source>
</evidence>
<keyword evidence="6" id="KW-1185">Reference proteome</keyword>
<comment type="similarity">
    <text evidence="1">Belongs to the 'GDXG' lipolytic enzyme family.</text>
</comment>
<feature type="domain" description="Alpha/beta hydrolase fold-3" evidence="4">
    <location>
        <begin position="89"/>
        <end position="294"/>
    </location>
</feature>
<dbReference type="PANTHER" id="PTHR48081">
    <property type="entry name" value="AB HYDROLASE SUPERFAMILY PROTEIN C4A8.06C"/>
    <property type="match status" value="1"/>
</dbReference>
<sequence>MKPQENQAPVDRSRLLPEYRTLLEEIDALGGPALETLSPQEARADSEVRLALLWGAKDEVAGIENLEIPNGEMKLKARLYRRSDARRTILFFHGGGWMVGSIETHDGPVRTLCNAARANVLSIEYRKAPEAPFPAALEDAEVALLWLRAKGEALGLDAERLILAGDSAGASLCASLAIRARDLGIPLAGQVLIYPATDLSGVTGSRQEFANGFSLQQSTMIWFAENYLSGGTLPSDPRVSPLLASDLSRLAPTLLITADHDPLRDEGRAYAQRLIAAGNDVCYEEWQGTIHGFFIMDRAGKTARKLIGRIGEWADGLWNRHDDGKRGGG</sequence>
<dbReference type="RefSeq" id="WP_192731828.1">
    <property type="nucleotide sequence ID" value="NZ_BAAAVL010000002.1"/>
</dbReference>
<keyword evidence="2 5" id="KW-0378">Hydrolase</keyword>